<evidence type="ECO:0000313" key="7">
    <source>
        <dbReference type="Proteomes" id="UP000306985"/>
    </source>
</evidence>
<dbReference type="PANTHER" id="PTHR43776:SF7">
    <property type="entry name" value="D,D-DIPEPTIDE TRANSPORT ATP-BINDING PROTEIN DDPF-RELATED"/>
    <property type="match status" value="1"/>
</dbReference>
<dbReference type="PROSITE" id="PS00211">
    <property type="entry name" value="ABC_TRANSPORTER_1"/>
    <property type="match status" value="1"/>
</dbReference>
<keyword evidence="4 6" id="KW-0067">ATP-binding</keyword>
<dbReference type="PROSITE" id="PS50893">
    <property type="entry name" value="ABC_TRANSPORTER_2"/>
    <property type="match status" value="1"/>
</dbReference>
<comment type="caution">
    <text evidence="6">The sequence shown here is derived from an EMBL/GenBank/DDBJ whole genome shotgun (WGS) entry which is preliminary data.</text>
</comment>
<dbReference type="Proteomes" id="UP000306985">
    <property type="component" value="Unassembled WGS sequence"/>
</dbReference>
<gene>
    <name evidence="6" type="ORF">FDO65_18915</name>
</gene>
<dbReference type="GO" id="GO:0005524">
    <property type="term" value="F:ATP binding"/>
    <property type="evidence" value="ECO:0007669"/>
    <property type="project" value="UniProtKB-KW"/>
</dbReference>
<organism evidence="6 7">
    <name type="scientific">Nakamurella flava</name>
    <dbReference type="NCBI Taxonomy" id="2576308"/>
    <lineage>
        <taxon>Bacteria</taxon>
        <taxon>Bacillati</taxon>
        <taxon>Actinomycetota</taxon>
        <taxon>Actinomycetes</taxon>
        <taxon>Nakamurellales</taxon>
        <taxon>Nakamurellaceae</taxon>
        <taxon>Nakamurella</taxon>
    </lineage>
</organism>
<sequence length="249" mass="27154">MRRVYRAPAGRQQSVVALDGVDLRVDPGQRVGIVGSSGSGKSTLLRLLLALESADAGEIVYDNRPIAPGGVRDLRWYRQQVQYVPQDPAGSLDPRRRVADLVAEPLRRLHVDVDHRARVAQVLAAVGLDETFLLRRPHELSGGQCQRVAIARALAPGARMILADEPVSGLDLPLRQQVLAVLEQVCATVQTGLIIVTHDLSVVSRLCDRCVVMSEGRIVEDATTSDLLTRPTHPETRRLLGSIPRLLTA</sequence>
<evidence type="ECO:0000256" key="2">
    <source>
        <dbReference type="ARBA" id="ARBA00022448"/>
    </source>
</evidence>
<dbReference type="OrthoDB" id="4008250at2"/>
<dbReference type="Pfam" id="PF00005">
    <property type="entry name" value="ABC_tran"/>
    <property type="match status" value="1"/>
</dbReference>
<dbReference type="CDD" id="cd03257">
    <property type="entry name" value="ABC_NikE_OppD_transporters"/>
    <property type="match status" value="1"/>
</dbReference>
<dbReference type="GO" id="GO:0016887">
    <property type="term" value="F:ATP hydrolysis activity"/>
    <property type="evidence" value="ECO:0007669"/>
    <property type="project" value="InterPro"/>
</dbReference>
<dbReference type="GO" id="GO:0055085">
    <property type="term" value="P:transmembrane transport"/>
    <property type="evidence" value="ECO:0007669"/>
    <property type="project" value="UniProtKB-ARBA"/>
</dbReference>
<dbReference type="SMART" id="SM00382">
    <property type="entry name" value="AAA"/>
    <property type="match status" value="1"/>
</dbReference>
<evidence type="ECO:0000256" key="1">
    <source>
        <dbReference type="ARBA" id="ARBA00005417"/>
    </source>
</evidence>
<dbReference type="InterPro" id="IPR027417">
    <property type="entry name" value="P-loop_NTPase"/>
</dbReference>
<proteinExistence type="inferred from homology"/>
<dbReference type="EMBL" id="SZZH01000006">
    <property type="protein sequence ID" value="TKV57145.1"/>
    <property type="molecule type" value="Genomic_DNA"/>
</dbReference>
<keyword evidence="3" id="KW-0547">Nucleotide-binding</keyword>
<name>A0A4V6CVE4_9ACTN</name>
<keyword evidence="7" id="KW-1185">Reference proteome</keyword>
<evidence type="ECO:0000256" key="3">
    <source>
        <dbReference type="ARBA" id="ARBA00022741"/>
    </source>
</evidence>
<dbReference type="InterPro" id="IPR003439">
    <property type="entry name" value="ABC_transporter-like_ATP-bd"/>
</dbReference>
<dbReference type="InterPro" id="IPR003593">
    <property type="entry name" value="AAA+_ATPase"/>
</dbReference>
<dbReference type="InterPro" id="IPR050319">
    <property type="entry name" value="ABC_transp_ATP-bind"/>
</dbReference>
<dbReference type="AlphaFoldDB" id="A0A4V6CVE4"/>
<protein>
    <submittedName>
        <fullName evidence="6">ATP-binding cassette domain-containing protein</fullName>
    </submittedName>
</protein>
<accession>A0A4V6CVE4</accession>
<reference evidence="6 7" key="1">
    <citation type="submission" date="2019-05" db="EMBL/GenBank/DDBJ databases">
        <title>Nakamurella sp. N5BH11, whole genome shotgun sequence.</title>
        <authorList>
            <person name="Tuo L."/>
        </authorList>
    </citation>
    <scope>NUCLEOTIDE SEQUENCE [LARGE SCALE GENOMIC DNA]</scope>
    <source>
        <strain evidence="6 7">N5BH11</strain>
    </source>
</reference>
<feature type="domain" description="ABC transporter" evidence="5">
    <location>
        <begin position="1"/>
        <end position="240"/>
    </location>
</feature>
<evidence type="ECO:0000313" key="6">
    <source>
        <dbReference type="EMBL" id="TKV57145.1"/>
    </source>
</evidence>
<keyword evidence="2" id="KW-0813">Transport</keyword>
<comment type="similarity">
    <text evidence="1">Belongs to the ABC transporter superfamily.</text>
</comment>
<evidence type="ECO:0000256" key="4">
    <source>
        <dbReference type="ARBA" id="ARBA00022840"/>
    </source>
</evidence>
<dbReference type="Gene3D" id="3.40.50.300">
    <property type="entry name" value="P-loop containing nucleotide triphosphate hydrolases"/>
    <property type="match status" value="1"/>
</dbReference>
<dbReference type="InterPro" id="IPR017871">
    <property type="entry name" value="ABC_transporter-like_CS"/>
</dbReference>
<dbReference type="SUPFAM" id="SSF52540">
    <property type="entry name" value="P-loop containing nucleoside triphosphate hydrolases"/>
    <property type="match status" value="1"/>
</dbReference>
<evidence type="ECO:0000259" key="5">
    <source>
        <dbReference type="PROSITE" id="PS50893"/>
    </source>
</evidence>
<dbReference type="PANTHER" id="PTHR43776">
    <property type="entry name" value="TRANSPORT ATP-BINDING PROTEIN"/>
    <property type="match status" value="1"/>
</dbReference>